<evidence type="ECO:0000313" key="2">
    <source>
        <dbReference type="EMBL" id="CAL5087086.1"/>
    </source>
</evidence>
<gene>
    <name evidence="2" type="ORF">URODEC1_LOCUS111984</name>
</gene>
<proteinExistence type="predicted"/>
<dbReference type="Proteomes" id="UP001497457">
    <property type="component" value="Chromosome 8b"/>
</dbReference>
<dbReference type="PANTHER" id="PTHR21377:SF0">
    <property type="entry name" value="PROTEIN FAM210B, MITOCHONDRIAL"/>
    <property type="match status" value="1"/>
</dbReference>
<organism evidence="2 3">
    <name type="scientific">Urochloa decumbens</name>
    <dbReference type="NCBI Taxonomy" id="240449"/>
    <lineage>
        <taxon>Eukaryota</taxon>
        <taxon>Viridiplantae</taxon>
        <taxon>Streptophyta</taxon>
        <taxon>Embryophyta</taxon>
        <taxon>Tracheophyta</taxon>
        <taxon>Spermatophyta</taxon>
        <taxon>Magnoliopsida</taxon>
        <taxon>Liliopsida</taxon>
        <taxon>Poales</taxon>
        <taxon>Poaceae</taxon>
        <taxon>PACMAD clade</taxon>
        <taxon>Panicoideae</taxon>
        <taxon>Panicodae</taxon>
        <taxon>Paniceae</taxon>
        <taxon>Melinidinae</taxon>
        <taxon>Urochloa</taxon>
    </lineage>
</organism>
<dbReference type="EMBL" id="OZ075118">
    <property type="protein sequence ID" value="CAL5087086.1"/>
    <property type="molecule type" value="Genomic_DNA"/>
</dbReference>
<reference evidence="2 3" key="2">
    <citation type="submission" date="2024-10" db="EMBL/GenBank/DDBJ databases">
        <authorList>
            <person name="Ryan C."/>
        </authorList>
    </citation>
    <scope>NUCLEOTIDE SEQUENCE [LARGE SCALE GENOMIC DNA]</scope>
</reference>
<protein>
    <recommendedName>
        <fullName evidence="1">DUF1279 domain-containing protein</fullName>
    </recommendedName>
</protein>
<dbReference type="PANTHER" id="PTHR21377">
    <property type="entry name" value="PROTEIN FAM210B, MITOCHONDRIAL"/>
    <property type="match status" value="1"/>
</dbReference>
<reference evidence="3" key="1">
    <citation type="submission" date="2024-06" db="EMBL/GenBank/DDBJ databases">
        <authorList>
            <person name="Ryan C."/>
        </authorList>
    </citation>
    <scope>NUCLEOTIDE SEQUENCE [LARGE SCALE GENOMIC DNA]</scope>
</reference>
<feature type="domain" description="DUF1279" evidence="1">
    <location>
        <begin position="12"/>
        <end position="119"/>
    </location>
</feature>
<evidence type="ECO:0000259" key="1">
    <source>
        <dbReference type="Pfam" id="PF06916"/>
    </source>
</evidence>
<sequence length="137" mass="14719">MAFSGRTKHFAFAKEFFKVCFGVDISVNCASIAGLYVAINNGVDVDAAFSRFGVSVGGEALPDPVPGPAARDETLRDAAIPERPPPNRTMELVASSGGPLALARLYNKALFPVRIPISCWLAQDVFRALRLRGIIKI</sequence>
<dbReference type="AlphaFoldDB" id="A0ABC9G4F1"/>
<accession>A0ABC9G4F1</accession>
<dbReference type="InterPro" id="IPR009688">
    <property type="entry name" value="FAM210A/B-like_dom"/>
</dbReference>
<dbReference type="InterPro" id="IPR045866">
    <property type="entry name" value="FAM210A/B-like"/>
</dbReference>
<name>A0ABC9G4F1_9POAL</name>
<keyword evidence="3" id="KW-1185">Reference proteome</keyword>
<evidence type="ECO:0000313" key="3">
    <source>
        <dbReference type="Proteomes" id="UP001497457"/>
    </source>
</evidence>
<dbReference type="Pfam" id="PF06916">
    <property type="entry name" value="FAM210A-B_dom"/>
    <property type="match status" value="1"/>
</dbReference>